<evidence type="ECO:0008006" key="3">
    <source>
        <dbReference type="Google" id="ProtNLM"/>
    </source>
</evidence>
<proteinExistence type="predicted"/>
<dbReference type="AlphaFoldDB" id="X0QHZ1"/>
<dbReference type="InterPro" id="IPR051910">
    <property type="entry name" value="ComF/GntX_DNA_util-trans"/>
</dbReference>
<name>X0QHZ1_RHOWR</name>
<dbReference type="InterPro" id="IPR029057">
    <property type="entry name" value="PRTase-like"/>
</dbReference>
<dbReference type="SUPFAM" id="SSF53271">
    <property type="entry name" value="PRTase-like"/>
    <property type="match status" value="1"/>
</dbReference>
<organism evidence="1 2">
    <name type="scientific">Rhodococcus wratislaviensis NBRC 100605</name>
    <dbReference type="NCBI Taxonomy" id="1219028"/>
    <lineage>
        <taxon>Bacteria</taxon>
        <taxon>Bacillati</taxon>
        <taxon>Actinomycetota</taxon>
        <taxon>Actinomycetes</taxon>
        <taxon>Mycobacteriales</taxon>
        <taxon>Nocardiaceae</taxon>
        <taxon>Rhodococcus</taxon>
    </lineage>
</organism>
<comment type="caution">
    <text evidence="1">The sequence shown here is derived from an EMBL/GenBank/DDBJ whole genome shotgun (WGS) entry which is preliminary data.</text>
</comment>
<dbReference type="EMBL" id="BAWF01000097">
    <property type="protein sequence ID" value="GAF51162.1"/>
    <property type="molecule type" value="Genomic_DNA"/>
</dbReference>
<evidence type="ECO:0000313" key="2">
    <source>
        <dbReference type="Proteomes" id="UP000019491"/>
    </source>
</evidence>
<evidence type="ECO:0000313" key="1">
    <source>
        <dbReference type="EMBL" id="GAF51162.1"/>
    </source>
</evidence>
<gene>
    <name evidence="1" type="ORF">RW1_097_00340</name>
</gene>
<dbReference type="Gene3D" id="3.40.50.2020">
    <property type="match status" value="1"/>
</dbReference>
<sequence>MGAVADTARMRALPGLRSLLDLILPAECGGCGVPGTQWCARCATELADDPVLLRPRVDPGVGVWALGPYSGARRRAVIAAKERGRRDLAAPLGSAVAGALGRLQQWGELGPPDVAPVVLVPAPTRPRAARARGGDPVARIAVAAVGGRRVCPALVMRHAVRDSVGLSADQRRVNLEGGVRLTRSGEGFARHLSSGPAALQRISVVLLDDVSTTGATAAESVRVLSRAGIRVSAVVVVAGVR</sequence>
<dbReference type="PANTHER" id="PTHR47505">
    <property type="entry name" value="DNA UTILIZATION PROTEIN YHGH"/>
    <property type="match status" value="1"/>
</dbReference>
<keyword evidence="2" id="KW-1185">Reference proteome</keyword>
<dbReference type="Proteomes" id="UP000019491">
    <property type="component" value="Unassembled WGS sequence"/>
</dbReference>
<dbReference type="PANTHER" id="PTHR47505:SF1">
    <property type="entry name" value="DNA UTILIZATION PROTEIN YHGH"/>
    <property type="match status" value="1"/>
</dbReference>
<protein>
    <recommendedName>
        <fullName evidence="3">Phosphoribosyltransferase domain-containing protein</fullName>
    </recommendedName>
</protein>
<accession>X0QHZ1</accession>
<reference evidence="1 2" key="1">
    <citation type="submission" date="2014-02" db="EMBL/GenBank/DDBJ databases">
        <title>Whole genome shotgun sequence of Rhodococcus wratislaviensis NBRC 100605.</title>
        <authorList>
            <person name="Hosoyama A."/>
            <person name="Tsuchikane K."/>
            <person name="Yoshida I."/>
            <person name="Ohji S."/>
            <person name="Ichikawa N."/>
            <person name="Yamazoe A."/>
            <person name="Fujita N."/>
        </authorList>
    </citation>
    <scope>NUCLEOTIDE SEQUENCE [LARGE SCALE GENOMIC DNA]</scope>
    <source>
        <strain evidence="1 2">NBRC 100605</strain>
    </source>
</reference>